<dbReference type="Pfam" id="PF13424">
    <property type="entry name" value="TPR_12"/>
    <property type="match status" value="1"/>
</dbReference>
<dbReference type="GO" id="GO:0005524">
    <property type="term" value="F:ATP binding"/>
    <property type="evidence" value="ECO:0007669"/>
    <property type="project" value="UniProtKB-KW"/>
</dbReference>
<dbReference type="PANTHER" id="PTHR16305">
    <property type="entry name" value="TESTICULAR SOLUBLE ADENYLYL CYCLASE"/>
    <property type="match status" value="1"/>
</dbReference>
<dbReference type="SUPFAM" id="SSF48452">
    <property type="entry name" value="TPR-like"/>
    <property type="match status" value="1"/>
</dbReference>
<reference evidence="4 5" key="1">
    <citation type="submission" date="2015-07" db="EMBL/GenBank/DDBJ databases">
        <title>Genome analysis of myxobacterium Chondromyces crocatus Cm c5 reveals a high potential for natural compound synthesis and the genetic basis for the loss of fruiting body formation.</title>
        <authorList>
            <person name="Zaburannyi N."/>
            <person name="Bunk B."/>
            <person name="Maier J."/>
            <person name="Overmann J."/>
            <person name="Mueller R."/>
        </authorList>
    </citation>
    <scope>NUCLEOTIDE SEQUENCE [LARGE SCALE GENOMIC DNA]</scope>
    <source>
        <strain evidence="4 5">Cm c5</strain>
    </source>
</reference>
<dbReference type="GO" id="GO:0005737">
    <property type="term" value="C:cytoplasm"/>
    <property type="evidence" value="ECO:0007669"/>
    <property type="project" value="TreeGrafter"/>
</dbReference>
<keyword evidence="5" id="KW-1185">Reference proteome</keyword>
<dbReference type="Proteomes" id="UP000067626">
    <property type="component" value="Chromosome"/>
</dbReference>
<gene>
    <name evidence="4" type="ORF">CMC5_011800</name>
</gene>
<dbReference type="PROSITE" id="PS50125">
    <property type="entry name" value="GUANYLATE_CYCLASE_2"/>
    <property type="match status" value="2"/>
</dbReference>
<accession>A0A0K1E864</accession>
<dbReference type="InterPro" id="IPR019734">
    <property type="entry name" value="TPR_rpt"/>
</dbReference>
<dbReference type="SUPFAM" id="SSF55073">
    <property type="entry name" value="Nucleotide cyclase"/>
    <property type="match status" value="2"/>
</dbReference>
<dbReference type="Gene3D" id="3.40.50.300">
    <property type="entry name" value="P-loop containing nucleotide triphosphate hydrolases"/>
    <property type="match status" value="1"/>
</dbReference>
<dbReference type="InterPro" id="IPR027417">
    <property type="entry name" value="P-loop_NTPase"/>
</dbReference>
<dbReference type="SUPFAM" id="SSF52540">
    <property type="entry name" value="P-loop containing nucleoside triphosphate hydrolases"/>
    <property type="match status" value="1"/>
</dbReference>
<dbReference type="OrthoDB" id="341967at2"/>
<proteinExistence type="predicted"/>
<evidence type="ECO:0000256" key="2">
    <source>
        <dbReference type="ARBA" id="ARBA00022840"/>
    </source>
</evidence>
<dbReference type="EMBL" id="CP012159">
    <property type="protein sequence ID" value="AKT37054.1"/>
    <property type="molecule type" value="Genomic_DNA"/>
</dbReference>
<dbReference type="GO" id="GO:0004016">
    <property type="term" value="F:adenylate cyclase activity"/>
    <property type="evidence" value="ECO:0007669"/>
    <property type="project" value="TreeGrafter"/>
</dbReference>
<feature type="domain" description="Guanylate cyclase" evidence="3">
    <location>
        <begin position="209"/>
        <end position="352"/>
    </location>
</feature>
<dbReference type="GO" id="GO:0009190">
    <property type="term" value="P:cyclic nucleotide biosynthetic process"/>
    <property type="evidence" value="ECO:0007669"/>
    <property type="project" value="InterPro"/>
</dbReference>
<dbReference type="Gene3D" id="3.30.70.1230">
    <property type="entry name" value="Nucleotide cyclase"/>
    <property type="match status" value="2"/>
</dbReference>
<name>A0A0K1E864_CHOCO</name>
<dbReference type="GO" id="GO:0035556">
    <property type="term" value="P:intracellular signal transduction"/>
    <property type="evidence" value="ECO:0007669"/>
    <property type="project" value="InterPro"/>
</dbReference>
<dbReference type="RefSeq" id="WP_050429473.1">
    <property type="nucleotide sequence ID" value="NZ_CP012159.1"/>
</dbReference>
<dbReference type="InterPro" id="IPR029787">
    <property type="entry name" value="Nucleotide_cyclase"/>
</dbReference>
<feature type="domain" description="Guanylate cyclase" evidence="3">
    <location>
        <begin position="25"/>
        <end position="156"/>
    </location>
</feature>
<sequence>MSPLVPDFILQQDALGKTEGSLTAAVLIVDISGFTEVTERMMEHARSGAELLAETLRFYFDPLIAAVHLAGGFIVGFAGDSFTAIFPETPERKVAEYTLGAAIAMRRFFNEHPERQTPHGSFPFSFKLAITWGLVEWGIVRVSNTRAYHHFFGSAIQDCLSVIRHAHRGDILIDRAFCDRIPPASAKAVQDVAGSYKLSAEVKLAPRDPVPRSDVAGDGAAFLPPGVTDMPLEGEFRNVSSVFLSFDNLHSLPELTRLLHELGELYGGTFTGIYLGDMGMSALVHFGAPIAHENDNDRALDFALELKKRGLRSMRLRAGITRDVRYAGFNGGTESREFACLGRATNLAARLVMKAPWGAIWADEQVFRASETSYQWTTENIFRFKGFELPILVYSLERRRISVQKEFYDLGLIGRESELEQIGRGMQPIFEGRSAGVVYIEGEPGLGKSYLVQRYRHKLEEQQGERPFLWIDARCDQTLQSSLNAFEFALKEYFWESSAIGKEEKLTNFEDALEYLLERLPESQAALRREIERAKSIYAALIGIRWDDSPYERLHPKLRYTSTLSALSFVFLAECSLQPVILHLEDAHWADEDSLEAVRVILRACRGLPIAVLITTRRKDDGTPVRIPLDPGTAEHVVELKPLSRDQLLALAVPFFGGPMPDMLATLLCETAGGNPFFAQEILAFWLEDGRYGSSSSSISISNTFMPPKNVNSLLISRLDRLDARVKQTIVAAAVLGREFDLRVLRKMLPDQSVLEEHVRVGEAQCIWSGMNEHRFQFSNALLRNAAYEMQSRARLQELHRLAAEAIEGLYGEDLEDQLVALGRHWRRAGKIDHARRYFLAGARKAAARYAHEEATRLYRVYFKLSPDPTPESVVVRYEFARDVLEARGRFQEARQEHIRVLTEAQKLRDRATEALGFLGLGRAHWAMQQPDEARTYWEEGLIAAHEGGNLPTEGMLLGSLATIYAQQAQFEVARAHYTRAITIARQIGNRREEGRLLTDLAKLHRQSGRLGDAVTCQEQAAAIERDLSAGVA</sequence>
<keyword evidence="2" id="KW-0067">ATP-binding</keyword>
<dbReference type="AlphaFoldDB" id="A0A0K1E864"/>
<evidence type="ECO:0000259" key="3">
    <source>
        <dbReference type="PROSITE" id="PS50125"/>
    </source>
</evidence>
<dbReference type="KEGG" id="ccro:CMC5_011800"/>
<dbReference type="SMART" id="SM00028">
    <property type="entry name" value="TPR"/>
    <property type="match status" value="3"/>
</dbReference>
<evidence type="ECO:0000256" key="1">
    <source>
        <dbReference type="ARBA" id="ARBA00022741"/>
    </source>
</evidence>
<dbReference type="CDD" id="cd07302">
    <property type="entry name" value="CHD"/>
    <property type="match status" value="2"/>
</dbReference>
<dbReference type="InterPro" id="IPR041664">
    <property type="entry name" value="AAA_16"/>
</dbReference>
<evidence type="ECO:0000313" key="4">
    <source>
        <dbReference type="EMBL" id="AKT37054.1"/>
    </source>
</evidence>
<evidence type="ECO:0000313" key="5">
    <source>
        <dbReference type="Proteomes" id="UP000067626"/>
    </source>
</evidence>
<dbReference type="Gene3D" id="1.25.40.10">
    <property type="entry name" value="Tetratricopeptide repeat domain"/>
    <property type="match status" value="1"/>
</dbReference>
<dbReference type="STRING" id="52.CMC5_011800"/>
<protein>
    <submittedName>
        <fullName evidence="4">Guanylate cyclase</fullName>
    </submittedName>
</protein>
<organism evidence="4 5">
    <name type="scientific">Chondromyces crocatus</name>
    <dbReference type="NCBI Taxonomy" id="52"/>
    <lineage>
        <taxon>Bacteria</taxon>
        <taxon>Pseudomonadati</taxon>
        <taxon>Myxococcota</taxon>
        <taxon>Polyangia</taxon>
        <taxon>Polyangiales</taxon>
        <taxon>Polyangiaceae</taxon>
        <taxon>Chondromyces</taxon>
    </lineage>
</organism>
<dbReference type="Pfam" id="PF13191">
    <property type="entry name" value="AAA_16"/>
    <property type="match status" value="1"/>
</dbReference>
<dbReference type="InterPro" id="IPR011990">
    <property type="entry name" value="TPR-like_helical_dom_sf"/>
</dbReference>
<dbReference type="InterPro" id="IPR001054">
    <property type="entry name" value="A/G_cyclase"/>
</dbReference>
<dbReference type="PANTHER" id="PTHR16305:SF28">
    <property type="entry name" value="GUANYLATE CYCLASE DOMAIN-CONTAINING PROTEIN"/>
    <property type="match status" value="1"/>
</dbReference>
<keyword evidence="1" id="KW-0547">Nucleotide-binding</keyword>